<evidence type="ECO:0000256" key="1">
    <source>
        <dbReference type="ARBA" id="ARBA00004477"/>
    </source>
</evidence>
<dbReference type="InterPro" id="IPR016093">
    <property type="entry name" value="MIR_motif"/>
</dbReference>
<comment type="caution">
    <text evidence="17">The sequence shown here is derived from an EMBL/GenBank/DDBJ whole genome shotgun (WGS) entry which is preliminary data.</text>
</comment>
<keyword evidence="11 15" id="KW-0472">Membrane</keyword>
<comment type="catalytic activity">
    <reaction evidence="14">
        <text>a di-trans,poly-cis-dolichyl beta-D-mannosyl phosphate + L-seryl-[protein] = 3-O-(alpha-D-mannosyl)-L-seryl-[protein] + a di-trans,poly-cis-dolichyl phosphate + H(+)</text>
        <dbReference type="Rhea" id="RHEA:17377"/>
        <dbReference type="Rhea" id="RHEA-COMP:9863"/>
        <dbReference type="Rhea" id="RHEA-COMP:13546"/>
        <dbReference type="Rhea" id="RHEA-COMP:19498"/>
        <dbReference type="Rhea" id="RHEA-COMP:19501"/>
        <dbReference type="ChEBI" id="CHEBI:15378"/>
        <dbReference type="ChEBI" id="CHEBI:29999"/>
        <dbReference type="ChEBI" id="CHEBI:57683"/>
        <dbReference type="ChEBI" id="CHEBI:58211"/>
        <dbReference type="ChEBI" id="CHEBI:137321"/>
        <dbReference type="EC" id="2.4.1.109"/>
    </reaction>
</comment>
<proteinExistence type="inferred from homology"/>
<evidence type="ECO:0000256" key="7">
    <source>
        <dbReference type="ARBA" id="ARBA00022692"/>
    </source>
</evidence>
<feature type="transmembrane region" description="Helical" evidence="15">
    <location>
        <begin position="655"/>
        <end position="676"/>
    </location>
</feature>
<evidence type="ECO:0000256" key="11">
    <source>
        <dbReference type="ARBA" id="ARBA00023136"/>
    </source>
</evidence>
<comment type="catalytic activity">
    <reaction evidence="13">
        <text>a di-trans,poly-cis-dolichyl beta-D-mannosyl phosphate + L-threonyl-[protein] = 3-O-(alpha-D-mannosyl)-L-threonyl-[protein] + a di-trans,poly-cis-dolichyl phosphate + H(+)</text>
        <dbReference type="Rhea" id="RHEA:53396"/>
        <dbReference type="Rhea" id="RHEA-COMP:11060"/>
        <dbReference type="Rhea" id="RHEA-COMP:13547"/>
        <dbReference type="Rhea" id="RHEA-COMP:19498"/>
        <dbReference type="Rhea" id="RHEA-COMP:19501"/>
        <dbReference type="ChEBI" id="CHEBI:15378"/>
        <dbReference type="ChEBI" id="CHEBI:30013"/>
        <dbReference type="ChEBI" id="CHEBI:57683"/>
        <dbReference type="ChEBI" id="CHEBI:58211"/>
        <dbReference type="ChEBI" id="CHEBI:137323"/>
        <dbReference type="EC" id="2.4.1.109"/>
    </reaction>
</comment>
<sequence>MSDSDESSVSEANSDNKGPLQLPFRRKLIKVMDDFRDGSSRIWWSVFWCFVALALGTRLHYITMPSKVVWDEAHFGKMLSWYINRTYFFDVHPPGGKLLLTLFGYLAGYNGTHDFKQPGVSYEGYEEIFYIRIGCAILGAGMVPLAFHTVWSLTRSLPAAAFAGSLVTFEIGTITLSKFILLDPLLFFFMMASFHSCCVFHTFQNREFSTGWWLSLAYSGAMLGCVMSVKFVGLFIVLVVGLYTATDLWNKLGEMQRTLRNVLYHLIARILGLIILPAVLYISVYAIHEQILDSVTPNSNAGETAQYSSGFQMRLKNTDLHNLTQPGEVAYGNVVSLRTDVLGGVYLHSHNTTYPKHMVKGHMQQVIGYRAKDINNVFRILFPEEDPDQPDGFYGGQPEYVTHGDWVRLFHINTNATLSCHRNKSFVSRKQNLVYTKLYNLTDWETVRDRNAELEGFPDDEIPPNPNITPWELWAVHIIGGSPGEKVRPFDSRLKLICVPLTCGLTWTDQRLPLKWGFLQPEISCGANLMDPKTEWIVEANLNPYMKNRTFEHVRIGFWQRFIESHQMMSFINARLKPAGDDLQNSHRPWMWPIMRMSQVWYDVEFRIVLLGNPIIFWVNLIFLMMAPSMLIYHKFRDTRGYKDKPEQNARKDNLAFACKWLLIAYLMHYVPFWAMDRILYYHHYFPALQFSSMLTAVVLGYLLESLSDILPRRRANHAFHWGTGIFLIFVMWSFHLYKDIGYGYPTVGGFNSTNSTYRHLRFFEEWYI</sequence>
<evidence type="ECO:0000256" key="6">
    <source>
        <dbReference type="ARBA" id="ARBA00022679"/>
    </source>
</evidence>
<feature type="transmembrane region" description="Helical" evidence="15">
    <location>
        <begin position="157"/>
        <end position="176"/>
    </location>
</feature>
<feature type="transmembrane region" description="Helical" evidence="15">
    <location>
        <begin position="719"/>
        <end position="738"/>
    </location>
</feature>
<keyword evidence="10 15" id="KW-1133">Transmembrane helix</keyword>
<comment type="pathway">
    <text evidence="2">Protein modification; protein glycosylation.</text>
</comment>
<evidence type="ECO:0000256" key="2">
    <source>
        <dbReference type="ARBA" id="ARBA00004922"/>
    </source>
</evidence>
<feature type="transmembrane region" description="Helical" evidence="15">
    <location>
        <begin position="266"/>
        <end position="287"/>
    </location>
</feature>
<evidence type="ECO:0000256" key="8">
    <source>
        <dbReference type="ARBA" id="ARBA00022737"/>
    </source>
</evidence>
<dbReference type="SMART" id="SM00472">
    <property type="entry name" value="MIR"/>
    <property type="match status" value="2"/>
</dbReference>
<evidence type="ECO:0000256" key="14">
    <source>
        <dbReference type="ARBA" id="ARBA00045102"/>
    </source>
</evidence>
<feature type="transmembrane region" description="Helical" evidence="15">
    <location>
        <begin position="688"/>
        <end position="707"/>
    </location>
</feature>
<comment type="similarity">
    <text evidence="3">Belongs to the glycosyltransferase 39 family.</text>
</comment>
<keyword evidence="8" id="KW-0677">Repeat</keyword>
<feature type="domain" description="MIR" evidence="16">
    <location>
        <begin position="326"/>
        <end position="383"/>
    </location>
</feature>
<dbReference type="Pfam" id="PF16192">
    <property type="entry name" value="PMT_4TMC"/>
    <property type="match status" value="1"/>
</dbReference>
<dbReference type="PANTHER" id="PTHR10050">
    <property type="entry name" value="DOLICHYL-PHOSPHATE-MANNOSE--PROTEIN MANNOSYLTRANSFERASE"/>
    <property type="match status" value="1"/>
</dbReference>
<keyword evidence="7 15" id="KW-0812">Transmembrane</keyword>
<evidence type="ECO:0000256" key="3">
    <source>
        <dbReference type="ARBA" id="ARBA00007222"/>
    </source>
</evidence>
<evidence type="ECO:0000256" key="4">
    <source>
        <dbReference type="ARBA" id="ARBA00012839"/>
    </source>
</evidence>
<evidence type="ECO:0000256" key="5">
    <source>
        <dbReference type="ARBA" id="ARBA00022676"/>
    </source>
</evidence>
<evidence type="ECO:0000313" key="18">
    <source>
        <dbReference type="Proteomes" id="UP001497623"/>
    </source>
</evidence>
<keyword evidence="9" id="KW-0256">Endoplasmic reticulum</keyword>
<dbReference type="InterPro" id="IPR032421">
    <property type="entry name" value="PMT_4TMC"/>
</dbReference>
<organism evidence="17 18">
    <name type="scientific">Meganyctiphanes norvegica</name>
    <name type="common">Northern krill</name>
    <name type="synonym">Thysanopoda norvegica</name>
    <dbReference type="NCBI Taxonomy" id="48144"/>
    <lineage>
        <taxon>Eukaryota</taxon>
        <taxon>Metazoa</taxon>
        <taxon>Ecdysozoa</taxon>
        <taxon>Arthropoda</taxon>
        <taxon>Crustacea</taxon>
        <taxon>Multicrustacea</taxon>
        <taxon>Malacostraca</taxon>
        <taxon>Eumalacostraca</taxon>
        <taxon>Eucarida</taxon>
        <taxon>Euphausiacea</taxon>
        <taxon>Euphausiidae</taxon>
        <taxon>Meganyctiphanes</taxon>
    </lineage>
</organism>
<name>A0AAV2QY32_MEGNR</name>
<protein>
    <recommendedName>
        <fullName evidence="12">Protein O-mannosyl-transferase 2</fullName>
        <ecNumber evidence="4">2.4.1.109</ecNumber>
    </recommendedName>
</protein>
<feature type="transmembrane region" description="Helical" evidence="15">
    <location>
        <begin position="42"/>
        <end position="61"/>
    </location>
</feature>
<evidence type="ECO:0000256" key="10">
    <source>
        <dbReference type="ARBA" id="ARBA00022989"/>
    </source>
</evidence>
<dbReference type="Gene3D" id="2.80.10.50">
    <property type="match status" value="1"/>
</dbReference>
<feature type="transmembrane region" description="Helical" evidence="15">
    <location>
        <begin position="216"/>
        <end position="245"/>
    </location>
</feature>
<dbReference type="EC" id="2.4.1.109" evidence="4"/>
<evidence type="ECO:0000259" key="16">
    <source>
        <dbReference type="SMART" id="SM00472"/>
    </source>
</evidence>
<evidence type="ECO:0000256" key="15">
    <source>
        <dbReference type="SAM" id="Phobius"/>
    </source>
</evidence>
<dbReference type="EMBL" id="CAXKWB010011843">
    <property type="protein sequence ID" value="CAL4102455.1"/>
    <property type="molecule type" value="Genomic_DNA"/>
</dbReference>
<accession>A0AAV2QY32</accession>
<evidence type="ECO:0000256" key="13">
    <source>
        <dbReference type="ARBA" id="ARBA00045085"/>
    </source>
</evidence>
<dbReference type="SUPFAM" id="SSF82109">
    <property type="entry name" value="MIR domain"/>
    <property type="match status" value="1"/>
</dbReference>
<keyword evidence="6" id="KW-0808">Transferase</keyword>
<dbReference type="InterPro" id="IPR027005">
    <property type="entry name" value="PMT-like"/>
</dbReference>
<dbReference type="GO" id="GO:0005789">
    <property type="term" value="C:endoplasmic reticulum membrane"/>
    <property type="evidence" value="ECO:0007669"/>
    <property type="project" value="UniProtKB-SubCell"/>
</dbReference>
<dbReference type="AlphaFoldDB" id="A0AAV2QY32"/>
<evidence type="ECO:0000256" key="12">
    <source>
        <dbReference type="ARBA" id="ARBA00039583"/>
    </source>
</evidence>
<keyword evidence="5" id="KW-0328">Glycosyltransferase</keyword>
<feature type="transmembrane region" description="Helical" evidence="15">
    <location>
        <begin position="615"/>
        <end position="634"/>
    </location>
</feature>
<reference evidence="17 18" key="1">
    <citation type="submission" date="2024-05" db="EMBL/GenBank/DDBJ databases">
        <authorList>
            <person name="Wallberg A."/>
        </authorList>
    </citation>
    <scope>NUCLEOTIDE SEQUENCE [LARGE SCALE GENOMIC DNA]</scope>
</reference>
<evidence type="ECO:0000256" key="9">
    <source>
        <dbReference type="ARBA" id="ARBA00022824"/>
    </source>
</evidence>
<feature type="transmembrane region" description="Helical" evidence="15">
    <location>
        <begin position="129"/>
        <end position="151"/>
    </location>
</feature>
<comment type="subcellular location">
    <subcellularLocation>
        <location evidence="1">Endoplasmic reticulum membrane</location>
        <topology evidence="1">Multi-pass membrane protein</topology>
    </subcellularLocation>
</comment>
<gene>
    <name evidence="17" type="ORF">MNOR_LOCUS17321</name>
</gene>
<keyword evidence="18" id="KW-1185">Reference proteome</keyword>
<dbReference type="PANTHER" id="PTHR10050:SF46">
    <property type="entry name" value="PROTEIN O-MANNOSYL-TRANSFERASE 2"/>
    <property type="match status" value="1"/>
</dbReference>
<dbReference type="Proteomes" id="UP001497623">
    <property type="component" value="Unassembled WGS sequence"/>
</dbReference>
<feature type="domain" description="MIR" evidence="16">
    <location>
        <begin position="398"/>
        <end position="541"/>
    </location>
</feature>
<evidence type="ECO:0000313" key="17">
    <source>
        <dbReference type="EMBL" id="CAL4102455.1"/>
    </source>
</evidence>
<dbReference type="GO" id="GO:0004169">
    <property type="term" value="F:dolichyl-phosphate-mannose-protein mannosyltransferase activity"/>
    <property type="evidence" value="ECO:0007669"/>
    <property type="project" value="UniProtKB-EC"/>
</dbReference>
<dbReference type="Pfam" id="PF02366">
    <property type="entry name" value="PMT"/>
    <property type="match status" value="1"/>
</dbReference>
<dbReference type="InterPro" id="IPR036300">
    <property type="entry name" value="MIR_dom_sf"/>
</dbReference>
<dbReference type="InterPro" id="IPR003342">
    <property type="entry name" value="ArnT-like_N"/>
</dbReference>